<proteinExistence type="predicted"/>
<protein>
    <submittedName>
        <fullName evidence="2">Uncharacterized protein</fullName>
    </submittedName>
</protein>
<reference evidence="2" key="1">
    <citation type="journal article" date="2021" name="Nat. Commun.">
        <title>Genetic determinants of endophytism in the Arabidopsis root mycobiome.</title>
        <authorList>
            <person name="Mesny F."/>
            <person name="Miyauchi S."/>
            <person name="Thiergart T."/>
            <person name="Pickel B."/>
            <person name="Atanasova L."/>
            <person name="Karlsson M."/>
            <person name="Huettel B."/>
            <person name="Barry K.W."/>
            <person name="Haridas S."/>
            <person name="Chen C."/>
            <person name="Bauer D."/>
            <person name="Andreopoulos W."/>
            <person name="Pangilinan J."/>
            <person name="LaButti K."/>
            <person name="Riley R."/>
            <person name="Lipzen A."/>
            <person name="Clum A."/>
            <person name="Drula E."/>
            <person name="Henrissat B."/>
            <person name="Kohler A."/>
            <person name="Grigoriev I.V."/>
            <person name="Martin F.M."/>
            <person name="Hacquard S."/>
        </authorList>
    </citation>
    <scope>NUCLEOTIDE SEQUENCE</scope>
    <source>
        <strain evidence="2">MPI-CAGE-AT-0016</strain>
    </source>
</reference>
<comment type="caution">
    <text evidence="2">The sequence shown here is derived from an EMBL/GenBank/DDBJ whole genome shotgun (WGS) entry which is preliminary data.</text>
</comment>
<feature type="region of interest" description="Disordered" evidence="1">
    <location>
        <begin position="51"/>
        <end position="113"/>
    </location>
</feature>
<name>A0A8K0X7M1_9PEZI</name>
<feature type="region of interest" description="Disordered" evidence="1">
    <location>
        <begin position="133"/>
        <end position="172"/>
    </location>
</feature>
<keyword evidence="3" id="KW-1185">Reference proteome</keyword>
<sequence>MDITTTRDDNLPAVGRQPEEILVRRVTDGQHIFPVLQHALRPLLSEPQHSPLDISVHGNKQGALRHPKARRPRAASVSEPHPSSTSIHKASRPSSDTPHGPAASKLKLTSATRPLNHSLARSWSYERRPEHPESSAFSWSATPGPSNPVQLSLRHRPCPSPRPGPEGTRGRSARDALMHAWPLLRPCSPPSNLSTSPDRQGHLSDLFSHPFVSLLRFALLGTLQT</sequence>
<gene>
    <name evidence="2" type="ORF">B0T11DRAFT_4548</name>
</gene>
<feature type="compositionally biased region" description="Polar residues" evidence="1">
    <location>
        <begin position="81"/>
        <end position="97"/>
    </location>
</feature>
<dbReference type="Proteomes" id="UP000813385">
    <property type="component" value="Unassembled WGS sequence"/>
</dbReference>
<organism evidence="2 3">
    <name type="scientific">Plectosphaerella cucumerina</name>
    <dbReference type="NCBI Taxonomy" id="40658"/>
    <lineage>
        <taxon>Eukaryota</taxon>
        <taxon>Fungi</taxon>
        <taxon>Dikarya</taxon>
        <taxon>Ascomycota</taxon>
        <taxon>Pezizomycotina</taxon>
        <taxon>Sordariomycetes</taxon>
        <taxon>Hypocreomycetidae</taxon>
        <taxon>Glomerellales</taxon>
        <taxon>Plectosphaerellaceae</taxon>
        <taxon>Plectosphaerella</taxon>
    </lineage>
</organism>
<evidence type="ECO:0000313" key="2">
    <source>
        <dbReference type="EMBL" id="KAH7374957.1"/>
    </source>
</evidence>
<accession>A0A8K0X7M1</accession>
<evidence type="ECO:0000256" key="1">
    <source>
        <dbReference type="SAM" id="MobiDB-lite"/>
    </source>
</evidence>
<feature type="compositionally biased region" description="Polar residues" evidence="1">
    <location>
        <begin position="135"/>
        <end position="150"/>
    </location>
</feature>
<feature type="compositionally biased region" description="Basic residues" evidence="1">
    <location>
        <begin position="63"/>
        <end position="73"/>
    </location>
</feature>
<dbReference type="EMBL" id="JAGPXD010000001">
    <property type="protein sequence ID" value="KAH7374957.1"/>
    <property type="molecule type" value="Genomic_DNA"/>
</dbReference>
<dbReference type="AlphaFoldDB" id="A0A8K0X7M1"/>
<evidence type="ECO:0000313" key="3">
    <source>
        <dbReference type="Proteomes" id="UP000813385"/>
    </source>
</evidence>